<dbReference type="Proteomes" id="UP000664203">
    <property type="component" value="Unassembled WGS sequence"/>
</dbReference>
<gene>
    <name evidence="2" type="ORF">ALECFALPRED_001737</name>
</gene>
<keyword evidence="1" id="KW-1133">Transmembrane helix</keyword>
<accession>A0A8H3FCR6</accession>
<comment type="caution">
    <text evidence="2">The sequence shown here is derived from an EMBL/GenBank/DDBJ whole genome shotgun (WGS) entry which is preliminary data.</text>
</comment>
<feature type="transmembrane region" description="Helical" evidence="1">
    <location>
        <begin position="6"/>
        <end position="29"/>
    </location>
</feature>
<evidence type="ECO:0000313" key="3">
    <source>
        <dbReference type="Proteomes" id="UP000664203"/>
    </source>
</evidence>
<evidence type="ECO:0000313" key="2">
    <source>
        <dbReference type="EMBL" id="CAF9921210.1"/>
    </source>
</evidence>
<reference evidence="2" key="1">
    <citation type="submission" date="2021-03" db="EMBL/GenBank/DDBJ databases">
        <authorList>
            <person name="Tagirdzhanova G."/>
        </authorList>
    </citation>
    <scope>NUCLEOTIDE SEQUENCE</scope>
</reference>
<name>A0A8H3FCR6_9LECA</name>
<sequence length="108" mass="12776">MSTSWSALLLSFIILSLVMLVTGIAFYIYRYRKWAAKGGTYMDFWRAYNWGLWTRKYGNPWTNEPAPDRRRRETSAGWYRMRDERGEWANGEDVERGYGMGRSERGGN</sequence>
<dbReference type="EMBL" id="CAJPDR010000143">
    <property type="protein sequence ID" value="CAF9921210.1"/>
    <property type="molecule type" value="Genomic_DNA"/>
</dbReference>
<protein>
    <submittedName>
        <fullName evidence="2">Uncharacterized protein</fullName>
    </submittedName>
</protein>
<organism evidence="2 3">
    <name type="scientific">Alectoria fallacina</name>
    <dbReference type="NCBI Taxonomy" id="1903189"/>
    <lineage>
        <taxon>Eukaryota</taxon>
        <taxon>Fungi</taxon>
        <taxon>Dikarya</taxon>
        <taxon>Ascomycota</taxon>
        <taxon>Pezizomycotina</taxon>
        <taxon>Lecanoromycetes</taxon>
        <taxon>OSLEUM clade</taxon>
        <taxon>Lecanoromycetidae</taxon>
        <taxon>Lecanorales</taxon>
        <taxon>Lecanorineae</taxon>
        <taxon>Parmeliaceae</taxon>
        <taxon>Alectoria</taxon>
    </lineage>
</organism>
<keyword evidence="1" id="KW-0472">Membrane</keyword>
<proteinExistence type="predicted"/>
<dbReference type="AlphaFoldDB" id="A0A8H3FCR6"/>
<dbReference type="OrthoDB" id="10297631at2759"/>
<keyword evidence="3" id="KW-1185">Reference proteome</keyword>
<evidence type="ECO:0000256" key="1">
    <source>
        <dbReference type="SAM" id="Phobius"/>
    </source>
</evidence>
<keyword evidence="1" id="KW-0812">Transmembrane</keyword>